<keyword evidence="2 10" id="KW-0813">Transport</keyword>
<protein>
    <recommendedName>
        <fullName evidence="10">Porin</fullName>
    </recommendedName>
</protein>
<comment type="domain">
    <text evidence="10">Consists of 16-stranded beta-barrel sheets, with large surface-exposed loops, that form a transmembrane pore at the center of each barrel. The pore is partially ocluded by a peptide loop that folds into the pore lumen.</text>
</comment>
<evidence type="ECO:0000313" key="12">
    <source>
        <dbReference type="Proteomes" id="UP000215405"/>
    </source>
</evidence>
<reference evidence="12" key="1">
    <citation type="journal article" date="2017" name="Int. J. Syst. Evol. Microbiol.">
        <title>Notoacmeibacter marinus gen. nov., sp. nov., isolated from the gut of a limpet and proposal of Notoacmeibacteraceae fam. nov. in the order Rhizobiales of the class Alphaproteobacteria.</title>
        <authorList>
            <person name="Huang Z."/>
            <person name="Guo F."/>
            <person name="Lai Q."/>
        </authorList>
    </citation>
    <scope>NUCLEOTIDE SEQUENCE [LARGE SCALE GENOMIC DNA]</scope>
    <source>
        <strain evidence="12">XMTR2A4</strain>
    </source>
</reference>
<dbReference type="AlphaFoldDB" id="A0A231UU03"/>
<keyword evidence="7 10" id="KW-0626">Porin</keyword>
<evidence type="ECO:0000256" key="1">
    <source>
        <dbReference type="ARBA" id="ARBA00009521"/>
    </source>
</evidence>
<gene>
    <name evidence="11" type="ORF">B7H23_14765</name>
</gene>
<dbReference type="Pfam" id="PF02530">
    <property type="entry name" value="Porin_2"/>
    <property type="match status" value="1"/>
</dbReference>
<evidence type="ECO:0000256" key="5">
    <source>
        <dbReference type="ARBA" id="ARBA00022729"/>
    </source>
</evidence>
<evidence type="ECO:0000256" key="9">
    <source>
        <dbReference type="ARBA" id="ARBA00023237"/>
    </source>
</evidence>
<evidence type="ECO:0000313" key="11">
    <source>
        <dbReference type="EMBL" id="OXS99417.1"/>
    </source>
</evidence>
<dbReference type="GO" id="GO:0009279">
    <property type="term" value="C:cell outer membrane"/>
    <property type="evidence" value="ECO:0007669"/>
    <property type="project" value="UniProtKB-SubCell"/>
</dbReference>
<comment type="subcellular location">
    <subcellularLocation>
        <location evidence="10">Cell outer membrane</location>
        <topology evidence="10">Multi-pass membrane protein</topology>
    </subcellularLocation>
</comment>
<evidence type="ECO:0000256" key="4">
    <source>
        <dbReference type="ARBA" id="ARBA00022692"/>
    </source>
</evidence>
<name>A0A231UU03_9HYPH</name>
<comment type="caution">
    <text evidence="11">The sequence shown here is derived from an EMBL/GenBank/DDBJ whole genome shotgun (WGS) entry which is preliminary data.</text>
</comment>
<dbReference type="GO" id="GO:0006811">
    <property type="term" value="P:monoatomic ion transport"/>
    <property type="evidence" value="ECO:0007669"/>
    <property type="project" value="UniProtKB-KW"/>
</dbReference>
<organism evidence="11 12">
    <name type="scientific">Notoacmeibacter marinus</name>
    <dbReference type="NCBI Taxonomy" id="1876515"/>
    <lineage>
        <taxon>Bacteria</taxon>
        <taxon>Pseudomonadati</taxon>
        <taxon>Pseudomonadota</taxon>
        <taxon>Alphaproteobacteria</taxon>
        <taxon>Hyphomicrobiales</taxon>
        <taxon>Notoacmeibacteraceae</taxon>
        <taxon>Notoacmeibacter</taxon>
    </lineage>
</organism>
<keyword evidence="9 10" id="KW-0998">Cell outer membrane</keyword>
<keyword evidence="5" id="KW-0732">Signal</keyword>
<keyword evidence="12" id="KW-1185">Reference proteome</keyword>
<dbReference type="GO" id="GO:0046930">
    <property type="term" value="C:pore complex"/>
    <property type="evidence" value="ECO:0007669"/>
    <property type="project" value="UniProtKB-KW"/>
</dbReference>
<dbReference type="EMBL" id="NBYO01000003">
    <property type="protein sequence ID" value="OXS99417.1"/>
    <property type="molecule type" value="Genomic_DNA"/>
</dbReference>
<comment type="similarity">
    <text evidence="1 10">Belongs to the alphaproteobacteria porin family.</text>
</comment>
<sequence>MPTYNVSAPRWGLLRLRRIRMIVFMTSRRRVLAWSIEGSEAGTFGANAPSRPTRVQKLEVIMTIKSLLLGSAASLVAVSGAQAADAIIIEPEPVEYVRVCDAYGAGFYYIPGTETCLSINGYVRFQLGFSTDDDAANNGLYGFEDDTYNASVRGRLNFDARSETEFGTLRSYLRIQGDLAPDLDSTIGEDGNVDMEAAYIQLGGLVMGYRGSFYSVDGMSDVYGDDTMNDGSGSDTILVGYTYAANGLAIGISVEDDDTNDFAPDVVGYVSYGWDAFGLFAAVAYDEEVTVTDDDGWAAKIGATYATDRFGFKLIGLYADSGNAHAPGTGDGELGDLGGTAFGGGAEWSVIASMEYAATDNLTLALSGQYFWDFYEVADPFDGTGVDGYQVEAAMIWEPVENFSILTGVAYRDLVDEPDGADDGELEGVIRFTRSF</sequence>
<proteinExistence type="inferred from homology"/>
<evidence type="ECO:0000256" key="6">
    <source>
        <dbReference type="ARBA" id="ARBA00023065"/>
    </source>
</evidence>
<keyword evidence="8 10" id="KW-0472">Membrane</keyword>
<dbReference type="SUPFAM" id="SSF56935">
    <property type="entry name" value="Porins"/>
    <property type="match status" value="1"/>
</dbReference>
<keyword evidence="4 10" id="KW-0812">Transmembrane</keyword>
<evidence type="ECO:0000256" key="2">
    <source>
        <dbReference type="ARBA" id="ARBA00022448"/>
    </source>
</evidence>
<evidence type="ECO:0000256" key="8">
    <source>
        <dbReference type="ARBA" id="ARBA00023136"/>
    </source>
</evidence>
<dbReference type="InterPro" id="IPR003684">
    <property type="entry name" value="Porin_alphabac"/>
</dbReference>
<comment type="function">
    <text evidence="10">Forms passive diffusion pores that allow small molecular weight hydrophilic materials across the outer membrane.</text>
</comment>
<dbReference type="Proteomes" id="UP000215405">
    <property type="component" value="Unassembled WGS sequence"/>
</dbReference>
<keyword evidence="6 10" id="KW-0406">Ion transport</keyword>
<evidence type="ECO:0000256" key="3">
    <source>
        <dbReference type="ARBA" id="ARBA00022452"/>
    </source>
</evidence>
<accession>A0A231UU03</accession>
<dbReference type="GO" id="GO:0015288">
    <property type="term" value="F:porin activity"/>
    <property type="evidence" value="ECO:0007669"/>
    <property type="project" value="UniProtKB-KW"/>
</dbReference>
<keyword evidence="3 10" id="KW-1134">Transmembrane beta strand</keyword>
<evidence type="ECO:0000256" key="7">
    <source>
        <dbReference type="ARBA" id="ARBA00023114"/>
    </source>
</evidence>
<evidence type="ECO:0000256" key="10">
    <source>
        <dbReference type="RuleBase" id="RU364005"/>
    </source>
</evidence>